<evidence type="ECO:0000313" key="1">
    <source>
        <dbReference type="EMBL" id="KAK0068050.1"/>
    </source>
</evidence>
<proteinExistence type="predicted"/>
<reference evidence="1" key="2">
    <citation type="submission" date="2023-04" db="EMBL/GenBank/DDBJ databases">
        <authorList>
            <person name="Bu L."/>
            <person name="Lu L."/>
            <person name="Laidemitt M.R."/>
            <person name="Zhang S.M."/>
            <person name="Mutuku M."/>
            <person name="Mkoji G."/>
            <person name="Steinauer M."/>
            <person name="Loker E.S."/>
        </authorList>
    </citation>
    <scope>NUCLEOTIDE SEQUENCE</scope>
    <source>
        <strain evidence="1">KasaAsao</strain>
        <tissue evidence="1">Whole Snail</tissue>
    </source>
</reference>
<comment type="caution">
    <text evidence="1">The sequence shown here is derived from an EMBL/GenBank/DDBJ whole genome shotgun (WGS) entry which is preliminary data.</text>
</comment>
<gene>
    <name evidence="1" type="ORF">Bpfe_001985</name>
</gene>
<reference evidence="1" key="1">
    <citation type="journal article" date="2023" name="PLoS Negl. Trop. Dis.">
        <title>A genome sequence for Biomphalaria pfeifferi, the major vector snail for the human-infecting parasite Schistosoma mansoni.</title>
        <authorList>
            <person name="Bu L."/>
            <person name="Lu L."/>
            <person name="Laidemitt M.R."/>
            <person name="Zhang S.M."/>
            <person name="Mutuku M."/>
            <person name="Mkoji G."/>
            <person name="Steinauer M."/>
            <person name="Loker E.S."/>
        </authorList>
    </citation>
    <scope>NUCLEOTIDE SEQUENCE</scope>
    <source>
        <strain evidence="1">KasaAsao</strain>
    </source>
</reference>
<keyword evidence="2" id="KW-1185">Reference proteome</keyword>
<name>A0AAD8C823_BIOPF</name>
<dbReference type="Proteomes" id="UP001233172">
    <property type="component" value="Unassembled WGS sequence"/>
</dbReference>
<dbReference type="EMBL" id="JASAOG010000005">
    <property type="protein sequence ID" value="KAK0068050.1"/>
    <property type="molecule type" value="Genomic_DNA"/>
</dbReference>
<accession>A0AAD8C823</accession>
<dbReference type="AlphaFoldDB" id="A0AAD8C823"/>
<protein>
    <submittedName>
        <fullName evidence="1">Uncharacterized protein</fullName>
    </submittedName>
</protein>
<organism evidence="1 2">
    <name type="scientific">Biomphalaria pfeifferi</name>
    <name type="common">Bloodfluke planorb</name>
    <name type="synonym">Freshwater snail</name>
    <dbReference type="NCBI Taxonomy" id="112525"/>
    <lineage>
        <taxon>Eukaryota</taxon>
        <taxon>Metazoa</taxon>
        <taxon>Spiralia</taxon>
        <taxon>Lophotrochozoa</taxon>
        <taxon>Mollusca</taxon>
        <taxon>Gastropoda</taxon>
        <taxon>Heterobranchia</taxon>
        <taxon>Euthyneura</taxon>
        <taxon>Panpulmonata</taxon>
        <taxon>Hygrophila</taxon>
        <taxon>Lymnaeoidea</taxon>
        <taxon>Planorbidae</taxon>
        <taxon>Biomphalaria</taxon>
    </lineage>
</organism>
<sequence length="89" mass="10599">MSERRFNSPNTKISATEAVRNKVKHLRNKKIVWKKLKQLSKKEAVWNTINNPETRSCLEHDKTAQNQEAVWKKIQQLTRRSLRKPFEPC</sequence>
<evidence type="ECO:0000313" key="2">
    <source>
        <dbReference type="Proteomes" id="UP001233172"/>
    </source>
</evidence>